<feature type="region of interest" description="Disordered" evidence="1">
    <location>
        <begin position="105"/>
        <end position="136"/>
    </location>
</feature>
<protein>
    <recommendedName>
        <fullName evidence="5">Adhesin domain-containing protein</fullName>
    </recommendedName>
</protein>
<reference evidence="3 4" key="1">
    <citation type="submission" date="2020-02" db="EMBL/GenBank/DDBJ databases">
        <title>Flavobacteriaceae Psychroflexus bacterium YR1-1, complete genome.</title>
        <authorList>
            <person name="Li Y."/>
            <person name="Wu S."/>
        </authorList>
    </citation>
    <scope>NUCLEOTIDE SEQUENCE [LARGE SCALE GENOMIC DNA]</scope>
    <source>
        <strain evidence="3 4">YR1-1</strain>
    </source>
</reference>
<organism evidence="3 4">
    <name type="scientific">Psychroflexus aurantiacus</name>
    <dbReference type="NCBI Taxonomy" id="2709310"/>
    <lineage>
        <taxon>Bacteria</taxon>
        <taxon>Pseudomonadati</taxon>
        <taxon>Bacteroidota</taxon>
        <taxon>Flavobacteriia</taxon>
        <taxon>Flavobacteriales</taxon>
        <taxon>Flavobacteriaceae</taxon>
        <taxon>Psychroflexus</taxon>
    </lineage>
</organism>
<dbReference type="AlphaFoldDB" id="A0A6B3R534"/>
<evidence type="ECO:0008006" key="5">
    <source>
        <dbReference type="Google" id="ProtNLM"/>
    </source>
</evidence>
<proteinExistence type="predicted"/>
<sequence length="429" mass="48869">MKKTKPISYKLMIIFLLPLLGLAQSKRETLETFDVDKSPVITLDVSHAQVVVTTWNKNKIEVKTTLSSETLSEKEASELFDVHEVKVLGNSNRVEVSSANNPGVRNFAFIQSPKPPKPPKPNAGSPRPPRPPMPPRPALEFDFDYLAFKEEGKAYLEKLKQQLNSTSFKEEMNNFRKEMMVWKDKFLKDSLKGFRSDLDSLKIYVKTFRDEAQDIFQDLKEDYENSISKSAVRKVIEIKVPKSARFEVDLRHSKLEADAMKDLTAHLRYSDFKLKDLSGENSEINMKYSTLRIDSADQLSLNLVYSKKVELGDVNKLNVKSKMSELSIKHLRDQGLINGSYGKLFIDAIDPDFSLIDIQLEKSTASLKLPENIDYRFYAKSSNSKFNLNTDLDLKMSKSFEDVIYTTTGQTNDAQILSLSANYSTVNLD</sequence>
<evidence type="ECO:0000313" key="3">
    <source>
        <dbReference type="EMBL" id="NEV94085.1"/>
    </source>
</evidence>
<dbReference type="Proteomes" id="UP000478505">
    <property type="component" value="Unassembled WGS sequence"/>
</dbReference>
<feature type="signal peptide" evidence="2">
    <location>
        <begin position="1"/>
        <end position="23"/>
    </location>
</feature>
<accession>A0A6B3R534</accession>
<keyword evidence="2" id="KW-0732">Signal</keyword>
<dbReference type="EMBL" id="JAAIKD010000004">
    <property type="protein sequence ID" value="NEV94085.1"/>
    <property type="molecule type" value="Genomic_DNA"/>
</dbReference>
<gene>
    <name evidence="3" type="ORF">G3567_07990</name>
</gene>
<feature type="chain" id="PRO_5025508086" description="Adhesin domain-containing protein" evidence="2">
    <location>
        <begin position="24"/>
        <end position="429"/>
    </location>
</feature>
<dbReference type="RefSeq" id="WP_164004813.1">
    <property type="nucleotide sequence ID" value="NZ_JAAIKD010000004.1"/>
</dbReference>
<name>A0A6B3R534_9FLAO</name>
<keyword evidence="4" id="KW-1185">Reference proteome</keyword>
<feature type="compositionally biased region" description="Pro residues" evidence="1">
    <location>
        <begin position="113"/>
        <end position="136"/>
    </location>
</feature>
<evidence type="ECO:0000313" key="4">
    <source>
        <dbReference type="Proteomes" id="UP000478505"/>
    </source>
</evidence>
<comment type="caution">
    <text evidence="3">The sequence shown here is derived from an EMBL/GenBank/DDBJ whole genome shotgun (WGS) entry which is preliminary data.</text>
</comment>
<evidence type="ECO:0000256" key="2">
    <source>
        <dbReference type="SAM" id="SignalP"/>
    </source>
</evidence>
<evidence type="ECO:0000256" key="1">
    <source>
        <dbReference type="SAM" id="MobiDB-lite"/>
    </source>
</evidence>